<comment type="caution">
    <text evidence="3">The sequence shown here is derived from an EMBL/GenBank/DDBJ whole genome shotgun (WGS) entry which is preliminary data.</text>
</comment>
<feature type="chain" id="PRO_5035151457" evidence="2">
    <location>
        <begin position="18"/>
        <end position="308"/>
    </location>
</feature>
<proteinExistence type="predicted"/>
<feature type="compositionally biased region" description="Basic and acidic residues" evidence="1">
    <location>
        <begin position="125"/>
        <end position="151"/>
    </location>
</feature>
<dbReference type="EMBL" id="JAEMHM010000016">
    <property type="protein sequence ID" value="MBJ6726620.1"/>
    <property type="molecule type" value="Genomic_DNA"/>
</dbReference>
<dbReference type="AlphaFoldDB" id="A0A8J7M0Y5"/>
<reference evidence="3" key="1">
    <citation type="submission" date="2020-12" db="EMBL/GenBank/DDBJ databases">
        <title>Geomonas sp. Red875, isolated from river sediment.</title>
        <authorList>
            <person name="Xu Z."/>
            <person name="Zhang Z."/>
            <person name="Masuda Y."/>
            <person name="Itoh H."/>
            <person name="Senoo K."/>
        </authorList>
    </citation>
    <scope>NUCLEOTIDE SEQUENCE</scope>
    <source>
        <strain evidence="3">Red875</strain>
    </source>
</reference>
<sequence>MQKIVALLLLLAWPSLAAATVLSVEFKFTPFVGEPATSDQVETVPGAAQVYINGVLVSEPEVAKNSVPVLFDEREVGPSVWIPAKSLGPVLRKGRNRIRVRFQPADPSLAYRAQFRWASVTDATTKQEDSAGRLRETNQADEGVQEKKGPGPVEFEREFQADFAPDLPWHHNAPVTALTQADRKALIQLVEERAAAFRPDFSAAYRILAKSPELDIAEILKGKCLDQGYAAGLRIVTLAADQLEFLTTGNAEVVIRGKSGNLFRPAHPEVIEKVKDDAQLCLGILLSQLFPPRLAVVRGASGGWEVVY</sequence>
<evidence type="ECO:0000313" key="3">
    <source>
        <dbReference type="EMBL" id="MBJ6726620.1"/>
    </source>
</evidence>
<evidence type="ECO:0000256" key="1">
    <source>
        <dbReference type="SAM" id="MobiDB-lite"/>
    </source>
</evidence>
<gene>
    <name evidence="3" type="ORF">JFN93_18055</name>
</gene>
<name>A0A8J7M0Y5_9BACT</name>
<evidence type="ECO:0000256" key="2">
    <source>
        <dbReference type="SAM" id="SignalP"/>
    </source>
</evidence>
<dbReference type="RefSeq" id="WP_199385537.1">
    <property type="nucleotide sequence ID" value="NZ_JAEMHM010000016.1"/>
</dbReference>
<feature type="signal peptide" evidence="2">
    <location>
        <begin position="1"/>
        <end position="17"/>
    </location>
</feature>
<dbReference type="Proteomes" id="UP000636888">
    <property type="component" value="Unassembled WGS sequence"/>
</dbReference>
<feature type="region of interest" description="Disordered" evidence="1">
    <location>
        <begin position="122"/>
        <end position="151"/>
    </location>
</feature>
<evidence type="ECO:0000313" key="4">
    <source>
        <dbReference type="Proteomes" id="UP000636888"/>
    </source>
</evidence>
<organism evidence="3 4">
    <name type="scientific">Geomesophilobacter sediminis</name>
    <dbReference type="NCBI Taxonomy" id="2798584"/>
    <lineage>
        <taxon>Bacteria</taxon>
        <taxon>Pseudomonadati</taxon>
        <taxon>Thermodesulfobacteriota</taxon>
        <taxon>Desulfuromonadia</taxon>
        <taxon>Geobacterales</taxon>
        <taxon>Geobacteraceae</taxon>
        <taxon>Geomesophilobacter</taxon>
    </lineage>
</organism>
<accession>A0A8J7M0Y5</accession>
<keyword evidence="4" id="KW-1185">Reference proteome</keyword>
<protein>
    <submittedName>
        <fullName evidence="3">Uncharacterized protein</fullName>
    </submittedName>
</protein>
<keyword evidence="2" id="KW-0732">Signal</keyword>